<gene>
    <name evidence="1" type="ORF">SAMN02982922_2455</name>
</gene>
<dbReference type="AlphaFoldDB" id="A0A1X7NRZ5"/>
<organism evidence="1 2">
    <name type="scientific">Mesorhizobium australicum</name>
    <dbReference type="NCBI Taxonomy" id="536018"/>
    <lineage>
        <taxon>Bacteria</taxon>
        <taxon>Pseudomonadati</taxon>
        <taxon>Pseudomonadota</taxon>
        <taxon>Alphaproteobacteria</taxon>
        <taxon>Hyphomicrobiales</taxon>
        <taxon>Phyllobacteriaceae</taxon>
        <taxon>Mesorhizobium</taxon>
    </lineage>
</organism>
<sequence length="66" mass="7476">MTAKSKINAPTITQEHADYLRQCEFSLEPSVRKLFDLATAAGWTGEHTALSIARIAAQRWREAFRN</sequence>
<accession>A0A1X7NRZ5</accession>
<dbReference type="Proteomes" id="UP000193083">
    <property type="component" value="Unassembled WGS sequence"/>
</dbReference>
<dbReference type="EMBL" id="FXBL01000004">
    <property type="protein sequence ID" value="SMH40874.1"/>
    <property type="molecule type" value="Genomic_DNA"/>
</dbReference>
<proteinExistence type="predicted"/>
<evidence type="ECO:0000313" key="1">
    <source>
        <dbReference type="EMBL" id="SMH40874.1"/>
    </source>
</evidence>
<name>A0A1X7NRZ5_9HYPH</name>
<reference evidence="1 2" key="1">
    <citation type="submission" date="2017-04" db="EMBL/GenBank/DDBJ databases">
        <authorList>
            <person name="Afonso C.L."/>
            <person name="Miller P.J."/>
            <person name="Scott M.A."/>
            <person name="Spackman E."/>
            <person name="Goraichik I."/>
            <person name="Dimitrov K.M."/>
            <person name="Suarez D.L."/>
            <person name="Swayne D.E."/>
        </authorList>
    </citation>
    <scope>NUCLEOTIDE SEQUENCE [LARGE SCALE GENOMIC DNA]</scope>
    <source>
        <strain evidence="1 2">B5P</strain>
    </source>
</reference>
<evidence type="ECO:0000313" key="2">
    <source>
        <dbReference type="Proteomes" id="UP000193083"/>
    </source>
</evidence>
<keyword evidence="2" id="KW-1185">Reference proteome</keyword>
<protein>
    <submittedName>
        <fullName evidence="1">Uncharacterized protein</fullName>
    </submittedName>
</protein>